<evidence type="ECO:0000313" key="2">
    <source>
        <dbReference type="Proteomes" id="UP000197361"/>
    </source>
</evidence>
<sequence length="241" mass="27066">METKEQVEERRRRRKRLMLYEKEKGGVGSTGTMATFAHLLMHRGIPLIFIEASLSQRDIEHAYGGRHPVEPIDLGDESDQEKLITIIDDAPDDAYILVNVPGGRFEDLDRVHEFLRFAIEDEEDPLDIDVDIVWTMGLDQASRATLDAMLAGDPPGRVLLNLPAWHGPPQKFVLVDAELLAAVEKTGGDVFCCPALPEHIYDMFRTGNIGLDQIDAGLSRGTRARFRMWQRDVEDALGGLF</sequence>
<dbReference type="OrthoDB" id="7564994at2"/>
<evidence type="ECO:0000313" key="1">
    <source>
        <dbReference type="EMBL" id="OWQ98948.1"/>
    </source>
</evidence>
<accession>A0A246K0I0</accession>
<protein>
    <submittedName>
        <fullName evidence="1">Uncharacterized protein</fullName>
    </submittedName>
</protein>
<name>A0A246K0I0_9SPHN</name>
<gene>
    <name evidence="1" type="ORF">CDQ92_01820</name>
</gene>
<dbReference type="Proteomes" id="UP000197361">
    <property type="component" value="Unassembled WGS sequence"/>
</dbReference>
<comment type="caution">
    <text evidence="1">The sequence shown here is derived from an EMBL/GenBank/DDBJ whole genome shotgun (WGS) entry which is preliminary data.</text>
</comment>
<dbReference type="RefSeq" id="WP_088439549.1">
    <property type="nucleotide sequence ID" value="NZ_BMMC01000035.1"/>
</dbReference>
<organism evidence="1 2">
    <name type="scientific">Sphingopyxis bauzanensis</name>
    <dbReference type="NCBI Taxonomy" id="651663"/>
    <lineage>
        <taxon>Bacteria</taxon>
        <taxon>Pseudomonadati</taxon>
        <taxon>Pseudomonadota</taxon>
        <taxon>Alphaproteobacteria</taxon>
        <taxon>Sphingomonadales</taxon>
        <taxon>Sphingomonadaceae</taxon>
        <taxon>Sphingopyxis</taxon>
    </lineage>
</organism>
<dbReference type="AlphaFoldDB" id="A0A246K0I0"/>
<dbReference type="EMBL" id="NISK01000001">
    <property type="protein sequence ID" value="OWQ98948.1"/>
    <property type="molecule type" value="Genomic_DNA"/>
</dbReference>
<proteinExistence type="predicted"/>
<keyword evidence="2" id="KW-1185">Reference proteome</keyword>
<reference evidence="1 2" key="1">
    <citation type="journal article" date="2010" name="Int. J. Syst. Evol. Microbiol.">
        <title>Sphingopyxis bauzanensis sp. nov., a psychrophilic bacterium isolated from soil.</title>
        <authorList>
            <person name="Zhang D.C."/>
            <person name="Liu H.C."/>
            <person name="Xin Y.H."/>
            <person name="Zhou Y.G."/>
            <person name="Schinner F."/>
            <person name="Margesin R."/>
        </authorList>
    </citation>
    <scope>NUCLEOTIDE SEQUENCE [LARGE SCALE GENOMIC DNA]</scope>
    <source>
        <strain evidence="1 2">DSM 22271</strain>
    </source>
</reference>